<keyword evidence="2" id="KW-0472">Membrane</keyword>
<gene>
    <name evidence="3" type="ORF">GCM10009765_17900</name>
</gene>
<comment type="caution">
    <text evidence="3">The sequence shown here is derived from an EMBL/GenBank/DDBJ whole genome shotgun (WGS) entry which is preliminary data.</text>
</comment>
<feature type="transmembrane region" description="Helical" evidence="2">
    <location>
        <begin position="407"/>
        <end position="433"/>
    </location>
</feature>
<evidence type="ECO:0000256" key="1">
    <source>
        <dbReference type="SAM" id="MobiDB-lite"/>
    </source>
</evidence>
<feature type="transmembrane region" description="Helical" evidence="2">
    <location>
        <begin position="187"/>
        <end position="209"/>
    </location>
</feature>
<feature type="region of interest" description="Disordered" evidence="1">
    <location>
        <begin position="614"/>
        <end position="719"/>
    </location>
</feature>
<accession>A0ABN2GC73</accession>
<feature type="transmembrane region" description="Helical" evidence="2">
    <location>
        <begin position="499"/>
        <end position="518"/>
    </location>
</feature>
<feature type="compositionally biased region" description="Pro residues" evidence="1">
    <location>
        <begin position="688"/>
        <end position="702"/>
    </location>
</feature>
<feature type="compositionally biased region" description="Low complexity" evidence="1">
    <location>
        <begin position="661"/>
        <end position="679"/>
    </location>
</feature>
<feature type="transmembrane region" description="Helical" evidence="2">
    <location>
        <begin position="144"/>
        <end position="166"/>
    </location>
</feature>
<feature type="transmembrane region" description="Helical" evidence="2">
    <location>
        <begin position="221"/>
        <end position="240"/>
    </location>
</feature>
<keyword evidence="2" id="KW-0812">Transmembrane</keyword>
<evidence type="ECO:0000313" key="3">
    <source>
        <dbReference type="EMBL" id="GAA1668851.1"/>
    </source>
</evidence>
<sequence>MHRNRRSLARLGRRATGLLMIAMVMVGIGISGAQPAAALPGINPANTTCNRTPFVPERADQGVMSLISLSGVSAGTPLVSQAAQAAAAAGSPTAAGAAGDLKGSIWGQYGAAGTYWTTYQLDCTDFVGQIFNNVSNQVFQFAKIISVVTINVFQVTFTGDILRYFLASNGGAPSLLDQVIAQTHATIYSSLFAVAVLIAAIVMLWRFLFGKLPASTFWGKFIQMVLVAGLATFISVGANFSGMLNWVNDQTVTISSTMISAFSSPDCVSDPRNWAGTTTATDSTRVSAVGCAADALYRATVFSPWVIGELGTYDETVGGRILHQQAYSYPDINNNKKDPTLYTSGGGSGTNLSSFKDKKDDRDSMLTSVFGVNSLERLNVISYSDITANKDAGYWQYYSGGQAGGRFLIALLALFASIMVGIIILAISVSYLLLEISSIMFAMLALPAALFGLIPGFGMRVFLRWAELLLGSFAKRIVLGLFAGLVIGLYQALLNANGVPWTIKILFITLVAAFGLLYRKRFAEAFTFNFSGSRSFYEHGEGSQRLLSGYLSKVENIAQKGDQVEAIAKTAATAGMGGVGAAAGAAGAGAGGGGGSQTGDRIRSIGNFLPGVLRAGADDTKTTHGEIPVPSQPVPQRPQPAPADSGAASSIDRLAAKADRAAGALDSAAASSRGVSAGSQRTSNVVYVPPPHQPATPPPAGAPAPERVPSQGVPMRDRR</sequence>
<feature type="transmembrane region" description="Helical" evidence="2">
    <location>
        <begin position="439"/>
        <end position="461"/>
    </location>
</feature>
<organism evidence="3 4">
    <name type="scientific">Fodinicola feengrottensis</name>
    <dbReference type="NCBI Taxonomy" id="435914"/>
    <lineage>
        <taxon>Bacteria</taxon>
        <taxon>Bacillati</taxon>
        <taxon>Actinomycetota</taxon>
        <taxon>Actinomycetes</taxon>
        <taxon>Mycobacteriales</taxon>
        <taxon>Fodinicola</taxon>
    </lineage>
</organism>
<reference evidence="3 4" key="1">
    <citation type="journal article" date="2019" name="Int. J. Syst. Evol. Microbiol.">
        <title>The Global Catalogue of Microorganisms (GCM) 10K type strain sequencing project: providing services to taxonomists for standard genome sequencing and annotation.</title>
        <authorList>
            <consortium name="The Broad Institute Genomics Platform"/>
            <consortium name="The Broad Institute Genome Sequencing Center for Infectious Disease"/>
            <person name="Wu L."/>
            <person name="Ma J."/>
        </authorList>
    </citation>
    <scope>NUCLEOTIDE SEQUENCE [LARGE SCALE GENOMIC DNA]</scope>
    <source>
        <strain evidence="3 4">JCM 14718</strain>
    </source>
</reference>
<evidence type="ECO:0008006" key="5">
    <source>
        <dbReference type="Google" id="ProtNLM"/>
    </source>
</evidence>
<dbReference type="Proteomes" id="UP001500618">
    <property type="component" value="Unassembled WGS sequence"/>
</dbReference>
<protein>
    <recommendedName>
        <fullName evidence="5">Type IV secretion system protein</fullName>
    </recommendedName>
</protein>
<keyword evidence="4" id="KW-1185">Reference proteome</keyword>
<evidence type="ECO:0000313" key="4">
    <source>
        <dbReference type="Proteomes" id="UP001500618"/>
    </source>
</evidence>
<dbReference type="EMBL" id="BAAANY010000007">
    <property type="protein sequence ID" value="GAA1668851.1"/>
    <property type="molecule type" value="Genomic_DNA"/>
</dbReference>
<name>A0ABN2GC73_9ACTN</name>
<proteinExistence type="predicted"/>
<feature type="transmembrane region" description="Helical" evidence="2">
    <location>
        <begin position="473"/>
        <end position="493"/>
    </location>
</feature>
<feature type="compositionally biased region" description="Pro residues" evidence="1">
    <location>
        <begin position="630"/>
        <end position="641"/>
    </location>
</feature>
<evidence type="ECO:0000256" key="2">
    <source>
        <dbReference type="SAM" id="Phobius"/>
    </source>
</evidence>
<keyword evidence="2" id="KW-1133">Transmembrane helix</keyword>